<dbReference type="AlphaFoldDB" id="A0A914YF35"/>
<evidence type="ECO:0000256" key="2">
    <source>
        <dbReference type="ARBA" id="ARBA00006910"/>
    </source>
</evidence>
<dbReference type="GO" id="GO:0019776">
    <property type="term" value="F:Atg8-family ligase activity"/>
    <property type="evidence" value="ECO:0007669"/>
    <property type="project" value="TreeGrafter"/>
</dbReference>
<dbReference type="GO" id="GO:0000422">
    <property type="term" value="P:autophagy of mitochondrion"/>
    <property type="evidence" value="ECO:0007669"/>
    <property type="project" value="TreeGrafter"/>
</dbReference>
<feature type="region of interest" description="Disordered" evidence="7">
    <location>
        <begin position="270"/>
        <end position="299"/>
    </location>
</feature>
<dbReference type="GO" id="GO:0034727">
    <property type="term" value="P:piecemeal microautophagy of the nucleus"/>
    <property type="evidence" value="ECO:0007669"/>
    <property type="project" value="TreeGrafter"/>
</dbReference>
<dbReference type="SUPFAM" id="SSF48403">
    <property type="entry name" value="Ankyrin repeat"/>
    <property type="match status" value="1"/>
</dbReference>
<dbReference type="InterPro" id="IPR048940">
    <property type="entry name" value="ATG5_HBR"/>
</dbReference>
<feature type="region of interest" description="Disordered" evidence="7">
    <location>
        <begin position="960"/>
        <end position="1022"/>
    </location>
</feature>
<comment type="function">
    <text evidence="6">Involved in autophagic vesicle formation.</text>
</comment>
<feature type="compositionally biased region" description="Polar residues" evidence="7">
    <location>
        <begin position="992"/>
        <end position="1008"/>
    </location>
</feature>
<evidence type="ECO:0000256" key="4">
    <source>
        <dbReference type="ARBA" id="ARBA00022843"/>
    </source>
</evidence>
<dbReference type="InterPro" id="IPR048318">
    <property type="entry name" value="ATG5_UblB"/>
</dbReference>
<comment type="similarity">
    <text evidence="2 6">Belongs to the ATG5 family.</text>
</comment>
<evidence type="ECO:0000256" key="6">
    <source>
        <dbReference type="RuleBase" id="RU361202"/>
    </source>
</evidence>
<dbReference type="GO" id="GO:0005776">
    <property type="term" value="C:autophagosome"/>
    <property type="evidence" value="ECO:0007669"/>
    <property type="project" value="TreeGrafter"/>
</dbReference>
<dbReference type="GO" id="GO:0007033">
    <property type="term" value="P:vacuole organization"/>
    <property type="evidence" value="ECO:0007669"/>
    <property type="project" value="UniProtKB-ARBA"/>
</dbReference>
<keyword evidence="3 6" id="KW-1017">Isopeptide bond</keyword>
<feature type="domain" description="Autophagy protein ATG5 UblA" evidence="10">
    <location>
        <begin position="11"/>
        <end position="105"/>
    </location>
</feature>
<evidence type="ECO:0000256" key="5">
    <source>
        <dbReference type="ARBA" id="ARBA00023006"/>
    </source>
</evidence>
<dbReference type="InterPro" id="IPR036770">
    <property type="entry name" value="Ankyrin_rpt-contain_sf"/>
</dbReference>
<evidence type="ECO:0000259" key="10">
    <source>
        <dbReference type="Pfam" id="PF20638"/>
    </source>
</evidence>
<evidence type="ECO:0000256" key="1">
    <source>
        <dbReference type="ARBA" id="ARBA00004623"/>
    </source>
</evidence>
<proteinExistence type="inferred from homology"/>
<evidence type="ECO:0000259" key="8">
    <source>
        <dbReference type="Pfam" id="PF04106"/>
    </source>
</evidence>
<dbReference type="InterPro" id="IPR042526">
    <property type="entry name" value="Atg5_HR"/>
</dbReference>
<dbReference type="Pfam" id="PF20638">
    <property type="entry name" value="ATG5_UblA"/>
    <property type="match status" value="1"/>
</dbReference>
<evidence type="ECO:0000259" key="9">
    <source>
        <dbReference type="Pfam" id="PF20637"/>
    </source>
</evidence>
<evidence type="ECO:0000313" key="11">
    <source>
        <dbReference type="Proteomes" id="UP000887577"/>
    </source>
</evidence>
<dbReference type="Gene3D" id="1.25.40.20">
    <property type="entry name" value="Ankyrin repeat-containing domain"/>
    <property type="match status" value="1"/>
</dbReference>
<dbReference type="GO" id="GO:0034274">
    <property type="term" value="C:Atg12-Atg5-Atg16 complex"/>
    <property type="evidence" value="ECO:0007669"/>
    <property type="project" value="TreeGrafter"/>
</dbReference>
<reference evidence="12" key="1">
    <citation type="submission" date="2022-11" db="UniProtKB">
        <authorList>
            <consortium name="WormBaseParasite"/>
        </authorList>
    </citation>
    <scope>IDENTIFICATION</scope>
</reference>
<dbReference type="PANTHER" id="PTHR13040">
    <property type="entry name" value="AUTOPHAGY PROTEIN 5"/>
    <property type="match status" value="1"/>
</dbReference>
<dbReference type="PANTHER" id="PTHR13040:SF2">
    <property type="entry name" value="AUTOPHAGY PROTEIN 5"/>
    <property type="match status" value="1"/>
</dbReference>
<dbReference type="Gene3D" id="1.10.246.190">
    <property type="entry name" value="Autophagy protein Apg5, helix rich domain"/>
    <property type="match status" value="1"/>
</dbReference>
<keyword evidence="4 6" id="KW-0832">Ubl conjugation</keyword>
<comment type="subunit">
    <text evidence="6">Conjugated with ATG12.</text>
</comment>
<dbReference type="InterPro" id="IPR048939">
    <property type="entry name" value="ATG5_UblA"/>
</dbReference>
<keyword evidence="6" id="KW-0472">Membrane</keyword>
<accession>A0A914YF35</accession>
<dbReference type="GO" id="GO:0006995">
    <property type="term" value="P:cellular response to nitrogen starvation"/>
    <property type="evidence" value="ECO:0007669"/>
    <property type="project" value="TreeGrafter"/>
</dbReference>
<dbReference type="Pfam" id="PF04106">
    <property type="entry name" value="ATG5_UblB"/>
    <property type="match status" value="1"/>
</dbReference>
<evidence type="ECO:0000256" key="3">
    <source>
        <dbReference type="ARBA" id="ARBA00022499"/>
    </source>
</evidence>
<dbReference type="InterPro" id="IPR007239">
    <property type="entry name" value="Atg5"/>
</dbReference>
<name>A0A914YF35_9BILA</name>
<dbReference type="Gene3D" id="3.10.20.90">
    <property type="entry name" value="Phosphatidylinositol 3-kinase Catalytic Subunit, Chain A, domain 1"/>
    <property type="match status" value="1"/>
</dbReference>
<dbReference type="Proteomes" id="UP000887577">
    <property type="component" value="Unplaced"/>
</dbReference>
<dbReference type="GO" id="GO:0034045">
    <property type="term" value="C:phagophore assembly site membrane"/>
    <property type="evidence" value="ECO:0007669"/>
    <property type="project" value="UniProtKB-SubCell"/>
</dbReference>
<evidence type="ECO:0000313" key="12">
    <source>
        <dbReference type="WBParaSite" id="PSU_v2.g18064.t1"/>
    </source>
</evidence>
<dbReference type="GO" id="GO:0061908">
    <property type="term" value="C:phagophore"/>
    <property type="evidence" value="ECO:0007669"/>
    <property type="project" value="TreeGrafter"/>
</dbReference>
<dbReference type="Pfam" id="PF20637">
    <property type="entry name" value="ATG5_HBR"/>
    <property type="match status" value="1"/>
</dbReference>
<feature type="region of interest" description="Disordered" evidence="7">
    <location>
        <begin position="312"/>
        <end position="336"/>
    </location>
</feature>
<comment type="subcellular location">
    <subcellularLocation>
        <location evidence="1 6">Preautophagosomal structure membrane</location>
        <topology evidence="1 6">Peripheral membrane protein</topology>
    </subcellularLocation>
</comment>
<dbReference type="WBParaSite" id="PSU_v2.g18064.t1">
    <property type="protein sequence ID" value="PSU_v2.g18064.t1"/>
    <property type="gene ID" value="PSU_v2.g18064"/>
</dbReference>
<feature type="domain" description="Autophagy protein ATG5 alpha-helical bundle region" evidence="9">
    <location>
        <begin position="119"/>
        <end position="174"/>
    </location>
</feature>
<organism evidence="11 12">
    <name type="scientific">Panagrolaimus superbus</name>
    <dbReference type="NCBI Taxonomy" id="310955"/>
    <lineage>
        <taxon>Eukaryota</taxon>
        <taxon>Metazoa</taxon>
        <taxon>Ecdysozoa</taxon>
        <taxon>Nematoda</taxon>
        <taxon>Chromadorea</taxon>
        <taxon>Rhabditida</taxon>
        <taxon>Tylenchina</taxon>
        <taxon>Panagrolaimomorpha</taxon>
        <taxon>Panagrolaimoidea</taxon>
        <taxon>Panagrolaimidae</taxon>
        <taxon>Panagrolaimus</taxon>
    </lineage>
</organism>
<dbReference type="GO" id="GO:0044233">
    <property type="term" value="C:mitochondria-associated endoplasmic reticulum membrane contact site"/>
    <property type="evidence" value="ECO:0007669"/>
    <property type="project" value="TreeGrafter"/>
</dbReference>
<keyword evidence="11" id="KW-1185">Reference proteome</keyword>
<sequence length="1022" mass="116750">MADDYEVKRTIWDGKVPIEFVLDSSEFVVRSSQSYFVMLPRVSYFPICLGKVLQFFKNNIDEIDDVKNVWLQTSGKMLKWHYPIGVLHDLYSSDASLPWVITIRFQNFPDDLVKCGTIDLMRHYFIQTVKEADQLKHKGAIMSAMKSEEHAQLFNGICNDKFDDFWSVNKKLMDTNEAKLLYIPMRFYLPDVPFRQVLITPQKVDNSAEEPTLKSALEKACPDIDPTGYVIISHGIYVPLESPVYCIFRFQIDMIENDYKLSDAEKATKKREKIKAKKFSDAEGSDVEGEEKADLKKKPLPQKKAINVQQNGTHPSAKNFANGIGAAAKPPSKPLKLSSAKLENVKPQRERETPEKIMVEDQRQSIKTFKASDLLKDDKWLKDAIPTNAAAPLRSSTFYIPTPQKYAKGKIINDTILTYSQPSMTQGITTLTQSSGNSLSISGIMPSSKKRETVEILLQPSKVIPPLPSKAKNSDLSYPRPPKRFITQSREEILRRCNHDTERMIGKTFLYEHVSTKGRFLNALLIAAVDGDLPKFQELFEIGFIYLRSLKSMNLFTNAQLKRKFMLNLLRILIDDGTNANLFMLLSCCRRKNDNENVISCNGLPYKHGYCKLLKYIGSFLRVTEIRKILAVKNIYSGRTCLNIASVAGNLCQMIALLEMGAFLHTFDDLGYSPLHYIIRKPRLDMFLEYVFWGADLSIQYPDERRPNSFRQCVIDHLPDIEMQNYILNKIAALQTLFIKRGREALKAEKLDIIGILSELHFGKLFHPKSKSKKIEVDFELDFKLRCPAVKKDEEVVIIIFPFEYLIEDYISAPHEPEIQFLNIEQKSSDNETTTFIELLDGTPKYVEAGTTCFDLANFKSNKSIFNNVFAFKLLPSSITSFISGKTSWGRLYFQTQCNEKNFNDFSSALFAVQAYIVGSERKAIAVELDGQWPEGHRLRDTLLIEDEYVRLDPERLPTDFSKRKKTKHSEDASTKNNKGGNKKKKQKTKNDATTSAAIIIPTDSNKSLAMIQREMKKKKSD</sequence>
<feature type="domain" description="Autophagy protein ATG5 UblB" evidence="8">
    <location>
        <begin position="182"/>
        <end position="245"/>
    </location>
</feature>
<dbReference type="InterPro" id="IPR042527">
    <property type="entry name" value="Atg5_UblA_dom_sf"/>
</dbReference>
<evidence type="ECO:0000256" key="7">
    <source>
        <dbReference type="SAM" id="MobiDB-lite"/>
    </source>
</evidence>
<keyword evidence="5 6" id="KW-0072">Autophagy</keyword>
<protein>
    <recommendedName>
        <fullName evidence="6">Autophagy protein 5</fullName>
    </recommendedName>
</protein>
<dbReference type="Gene3D" id="3.10.20.620">
    <property type="match status" value="1"/>
</dbReference>